<accession>A0AAW1V7E6</accession>
<sequence>MDWESGGSSEPPRSPLSPLLTSHLTPKSQRTCSAIFLNPTVSEDPNVNKLSPADMAVLSRELSSIQSLFTEDVELMKEAETLSQAIAEMTNKKISTDLTLTRSNRSSINPGNLSTEITSIETQITETSTVSLNQNKDKSLKKKKLNLRYTGSDSGPFLIIVESKSNNNIGNIHPMNLGKKLINSGITGIKNIAKKGKNRLAIEFISGSTANQFIGSNPFLKENDTDVYIPSRMVTCKGVISNVGSEITEEDLIKRAESRVQILEARQLRRRVAKDGKVEYVPSNSWVLTFQGRNLPEYIGLWGCVRRINLFIGPVVQCYNCLRYGHTKINCSGSKRCRNCAGPHEEADCILSNTPKCVFCEGKHASTDRQCPEYSRQHQINKTIAIENISYFEALKLVPKTYPHQQTEQENNALHPRAYPSLAKSSNRSVNPKEAQLISVHNRASLIVEKKSSGPLFSSVAKKRKPSQQPGYDYNAHSNCLISPSSSSFNPANILLSGDSSKSPTTFNKDVPNNFRSLSSHECLKFVQYLLESSAEKDEFAKSLVELIKNQSVPLNSCSGPISVDVSNIRN</sequence>
<name>A0AAW1V7E6_9CUCU</name>
<gene>
    <name evidence="2" type="ORF">WA026_015589</name>
</gene>
<keyword evidence="3" id="KW-1185">Reference proteome</keyword>
<evidence type="ECO:0008006" key="4">
    <source>
        <dbReference type="Google" id="ProtNLM"/>
    </source>
</evidence>
<evidence type="ECO:0000313" key="2">
    <source>
        <dbReference type="EMBL" id="KAK9891626.1"/>
    </source>
</evidence>
<proteinExistence type="predicted"/>
<dbReference type="EMBL" id="JARQZJ010000129">
    <property type="protein sequence ID" value="KAK9891626.1"/>
    <property type="molecule type" value="Genomic_DNA"/>
</dbReference>
<organism evidence="2 3">
    <name type="scientific">Henosepilachna vigintioctopunctata</name>
    <dbReference type="NCBI Taxonomy" id="420089"/>
    <lineage>
        <taxon>Eukaryota</taxon>
        <taxon>Metazoa</taxon>
        <taxon>Ecdysozoa</taxon>
        <taxon>Arthropoda</taxon>
        <taxon>Hexapoda</taxon>
        <taxon>Insecta</taxon>
        <taxon>Pterygota</taxon>
        <taxon>Neoptera</taxon>
        <taxon>Endopterygota</taxon>
        <taxon>Coleoptera</taxon>
        <taxon>Polyphaga</taxon>
        <taxon>Cucujiformia</taxon>
        <taxon>Coccinelloidea</taxon>
        <taxon>Coccinellidae</taxon>
        <taxon>Epilachninae</taxon>
        <taxon>Epilachnini</taxon>
        <taxon>Henosepilachna</taxon>
    </lineage>
</organism>
<dbReference type="AlphaFoldDB" id="A0AAW1V7E6"/>
<dbReference type="Proteomes" id="UP001431783">
    <property type="component" value="Unassembled WGS sequence"/>
</dbReference>
<evidence type="ECO:0000256" key="1">
    <source>
        <dbReference type="SAM" id="MobiDB-lite"/>
    </source>
</evidence>
<comment type="caution">
    <text evidence="2">The sequence shown here is derived from an EMBL/GenBank/DDBJ whole genome shotgun (WGS) entry which is preliminary data.</text>
</comment>
<reference evidence="2 3" key="1">
    <citation type="submission" date="2023-03" db="EMBL/GenBank/DDBJ databases">
        <title>Genome insight into feeding habits of ladybird beetles.</title>
        <authorList>
            <person name="Li H.-S."/>
            <person name="Huang Y.-H."/>
            <person name="Pang H."/>
        </authorList>
    </citation>
    <scope>NUCLEOTIDE SEQUENCE [LARGE SCALE GENOMIC DNA]</scope>
    <source>
        <strain evidence="2">SYSU_2023b</strain>
        <tissue evidence="2">Whole body</tissue>
    </source>
</reference>
<feature type="region of interest" description="Disordered" evidence="1">
    <location>
        <begin position="1"/>
        <end position="23"/>
    </location>
</feature>
<protein>
    <recommendedName>
        <fullName evidence="4">CCHC-type domain-containing protein</fullName>
    </recommendedName>
</protein>
<evidence type="ECO:0000313" key="3">
    <source>
        <dbReference type="Proteomes" id="UP001431783"/>
    </source>
</evidence>